<dbReference type="AlphaFoldDB" id="A0A3M7PFR2"/>
<keyword evidence="2" id="KW-1185">Reference proteome</keyword>
<feature type="non-terminal residue" evidence="1">
    <location>
        <position position="1"/>
    </location>
</feature>
<comment type="caution">
    <text evidence="1">The sequence shown here is derived from an EMBL/GenBank/DDBJ whole genome shotgun (WGS) entry which is preliminary data.</text>
</comment>
<organism evidence="1 2">
    <name type="scientific">Brachionus plicatilis</name>
    <name type="common">Marine rotifer</name>
    <name type="synonym">Brachionus muelleri</name>
    <dbReference type="NCBI Taxonomy" id="10195"/>
    <lineage>
        <taxon>Eukaryota</taxon>
        <taxon>Metazoa</taxon>
        <taxon>Spiralia</taxon>
        <taxon>Gnathifera</taxon>
        <taxon>Rotifera</taxon>
        <taxon>Eurotatoria</taxon>
        <taxon>Monogononta</taxon>
        <taxon>Pseudotrocha</taxon>
        <taxon>Ploima</taxon>
        <taxon>Brachionidae</taxon>
        <taxon>Brachionus</taxon>
    </lineage>
</organism>
<protein>
    <submittedName>
        <fullName evidence="1">Uncharacterized protein</fullName>
    </submittedName>
</protein>
<sequence length="123" mass="14807">QCDHCIFKTYYANVFYRLKFLETCLLNDLLILNFLLIPTQPHLQFFSHDEDIFSKNFRLKLEFNGYDYLSSTLTKKVEKISQFYFLINNSENLKSAFFFGSFITFVKCFVYRTEQTFDHIITI</sequence>
<reference evidence="1 2" key="1">
    <citation type="journal article" date="2018" name="Sci. Rep.">
        <title>Genomic signatures of local adaptation to the degree of environmental predictability in rotifers.</title>
        <authorList>
            <person name="Franch-Gras L."/>
            <person name="Hahn C."/>
            <person name="Garcia-Roger E.M."/>
            <person name="Carmona M.J."/>
            <person name="Serra M."/>
            <person name="Gomez A."/>
        </authorList>
    </citation>
    <scope>NUCLEOTIDE SEQUENCE [LARGE SCALE GENOMIC DNA]</scope>
    <source>
        <strain evidence="1">HYR1</strain>
    </source>
</reference>
<name>A0A3M7PFR2_BRAPC</name>
<dbReference type="EMBL" id="REGN01011331">
    <property type="protein sequence ID" value="RMZ97570.1"/>
    <property type="molecule type" value="Genomic_DNA"/>
</dbReference>
<proteinExistence type="predicted"/>
<gene>
    <name evidence="1" type="ORF">BpHYR1_048240</name>
</gene>
<accession>A0A3M7PFR2</accession>
<evidence type="ECO:0000313" key="2">
    <source>
        <dbReference type="Proteomes" id="UP000276133"/>
    </source>
</evidence>
<dbReference type="Proteomes" id="UP000276133">
    <property type="component" value="Unassembled WGS sequence"/>
</dbReference>
<evidence type="ECO:0000313" key="1">
    <source>
        <dbReference type="EMBL" id="RMZ97570.1"/>
    </source>
</evidence>